<comment type="caution">
    <text evidence="4">The sequence shown here is derived from an EMBL/GenBank/DDBJ whole genome shotgun (WGS) entry which is preliminary data.</text>
</comment>
<dbReference type="Gene3D" id="3.30.750.24">
    <property type="entry name" value="STAS domain"/>
    <property type="match status" value="1"/>
</dbReference>
<dbReference type="Pfam" id="PF01740">
    <property type="entry name" value="STAS"/>
    <property type="match status" value="1"/>
</dbReference>
<dbReference type="Proteomes" id="UP001501822">
    <property type="component" value="Unassembled WGS sequence"/>
</dbReference>
<reference evidence="4 5" key="1">
    <citation type="journal article" date="2019" name="Int. J. Syst. Evol. Microbiol.">
        <title>The Global Catalogue of Microorganisms (GCM) 10K type strain sequencing project: providing services to taxonomists for standard genome sequencing and annotation.</title>
        <authorList>
            <consortium name="The Broad Institute Genomics Platform"/>
            <consortium name="The Broad Institute Genome Sequencing Center for Infectious Disease"/>
            <person name="Wu L."/>
            <person name="Ma J."/>
        </authorList>
    </citation>
    <scope>NUCLEOTIDE SEQUENCE [LARGE SCALE GENOMIC DNA]</scope>
    <source>
        <strain evidence="4 5">JCM 3146</strain>
    </source>
</reference>
<feature type="domain" description="STAS" evidence="3">
    <location>
        <begin position="2"/>
        <end position="110"/>
    </location>
</feature>
<name>A0ABN0VU57_9ACTN</name>
<keyword evidence="5" id="KW-1185">Reference proteome</keyword>
<protein>
    <recommendedName>
        <fullName evidence="2">Anti-sigma factor antagonist</fullName>
    </recommendedName>
</protein>
<dbReference type="InterPro" id="IPR003658">
    <property type="entry name" value="Anti-sigma_ant"/>
</dbReference>
<dbReference type="PANTHER" id="PTHR33495">
    <property type="entry name" value="ANTI-SIGMA FACTOR ANTAGONIST TM_1081-RELATED-RELATED"/>
    <property type="match status" value="1"/>
</dbReference>
<dbReference type="CDD" id="cd07043">
    <property type="entry name" value="STAS_anti-anti-sigma_factors"/>
    <property type="match status" value="1"/>
</dbReference>
<comment type="similarity">
    <text evidence="1 2">Belongs to the anti-sigma-factor antagonist family.</text>
</comment>
<sequence>MAARVVRRDGDAAVVAIGGEIDVQTAGRLRADLLGLIEAGHINLVADFDAVRFCDAAGLGALVAVGNRLRDKGGTLRLARVRPAQRRILRITRLDELFPTYDTVDEAFGN</sequence>
<evidence type="ECO:0000256" key="2">
    <source>
        <dbReference type="RuleBase" id="RU003749"/>
    </source>
</evidence>
<dbReference type="EMBL" id="BAAABM010000007">
    <property type="protein sequence ID" value="GAA0317410.1"/>
    <property type="molecule type" value="Genomic_DNA"/>
</dbReference>
<dbReference type="InterPro" id="IPR036513">
    <property type="entry name" value="STAS_dom_sf"/>
</dbReference>
<dbReference type="SUPFAM" id="SSF52091">
    <property type="entry name" value="SpoIIaa-like"/>
    <property type="match status" value="1"/>
</dbReference>
<accession>A0ABN0VU57</accession>
<evidence type="ECO:0000313" key="4">
    <source>
        <dbReference type="EMBL" id="GAA0317410.1"/>
    </source>
</evidence>
<organism evidence="4 5">
    <name type="scientific">Actinoallomurus spadix</name>
    <dbReference type="NCBI Taxonomy" id="79912"/>
    <lineage>
        <taxon>Bacteria</taxon>
        <taxon>Bacillati</taxon>
        <taxon>Actinomycetota</taxon>
        <taxon>Actinomycetes</taxon>
        <taxon>Streptosporangiales</taxon>
        <taxon>Thermomonosporaceae</taxon>
        <taxon>Actinoallomurus</taxon>
    </lineage>
</organism>
<evidence type="ECO:0000256" key="1">
    <source>
        <dbReference type="ARBA" id="ARBA00009013"/>
    </source>
</evidence>
<dbReference type="PANTHER" id="PTHR33495:SF2">
    <property type="entry name" value="ANTI-SIGMA FACTOR ANTAGONIST TM_1081-RELATED"/>
    <property type="match status" value="1"/>
</dbReference>
<proteinExistence type="inferred from homology"/>
<gene>
    <name evidence="4" type="primary">bldG_1</name>
    <name evidence="4" type="ORF">GCM10010151_04070</name>
</gene>
<dbReference type="NCBIfam" id="TIGR00377">
    <property type="entry name" value="ant_ant_sig"/>
    <property type="match status" value="1"/>
</dbReference>
<evidence type="ECO:0000313" key="5">
    <source>
        <dbReference type="Proteomes" id="UP001501822"/>
    </source>
</evidence>
<evidence type="ECO:0000259" key="3">
    <source>
        <dbReference type="PROSITE" id="PS50801"/>
    </source>
</evidence>
<dbReference type="PROSITE" id="PS50801">
    <property type="entry name" value="STAS"/>
    <property type="match status" value="1"/>
</dbReference>
<dbReference type="InterPro" id="IPR002645">
    <property type="entry name" value="STAS_dom"/>
</dbReference>